<protein>
    <submittedName>
        <fullName evidence="1">Uncharacterized protein</fullName>
    </submittedName>
</protein>
<evidence type="ECO:0000313" key="2">
    <source>
        <dbReference type="Proteomes" id="UP001283361"/>
    </source>
</evidence>
<dbReference type="Proteomes" id="UP001283361">
    <property type="component" value="Unassembled WGS sequence"/>
</dbReference>
<dbReference type="AlphaFoldDB" id="A0AAE1ATD5"/>
<keyword evidence="2" id="KW-1185">Reference proteome</keyword>
<sequence length="353" mass="37584">MTLKGNVKAPRWLCPLPTTPSLLCLLRSAPDGDSQTFVLSVPQACLEDGRRGVKHRRSQRVLGVHLTWSVGWLETVTARARGTSHLVCRVAGDGHSACSGYISPGLSGGGRRSQRVLGVHLTWSVGWWETVTARVRGTSHLVCRVVGDGHSACSGYISPGLSGGGRRSQRVLGVHLTWSVGWWETVTACARGISHLICRVVGDGHSACSGYISPGLSGGGRRSQRVLGVHLTWSVGWWETVTARARGTSHLVCRVVGDGHSACLGYISPGLSGGGRRSQRVLGVHLTWSVGWWEMATARAWGTSHLVCRVVGDGHSACSGYISPGLSGGGRRSRGVVRVSYQDGIRVIYVSGQ</sequence>
<accession>A0AAE1ATD5</accession>
<evidence type="ECO:0000313" key="1">
    <source>
        <dbReference type="EMBL" id="KAK3793627.1"/>
    </source>
</evidence>
<proteinExistence type="predicted"/>
<dbReference type="EMBL" id="JAWDGP010001203">
    <property type="protein sequence ID" value="KAK3793627.1"/>
    <property type="molecule type" value="Genomic_DNA"/>
</dbReference>
<gene>
    <name evidence="1" type="ORF">RRG08_019230</name>
</gene>
<organism evidence="1 2">
    <name type="scientific">Elysia crispata</name>
    <name type="common">lettuce slug</name>
    <dbReference type="NCBI Taxonomy" id="231223"/>
    <lineage>
        <taxon>Eukaryota</taxon>
        <taxon>Metazoa</taxon>
        <taxon>Spiralia</taxon>
        <taxon>Lophotrochozoa</taxon>
        <taxon>Mollusca</taxon>
        <taxon>Gastropoda</taxon>
        <taxon>Heterobranchia</taxon>
        <taxon>Euthyneura</taxon>
        <taxon>Panpulmonata</taxon>
        <taxon>Sacoglossa</taxon>
        <taxon>Placobranchoidea</taxon>
        <taxon>Plakobranchidae</taxon>
        <taxon>Elysia</taxon>
    </lineage>
</organism>
<comment type="caution">
    <text evidence="1">The sequence shown here is derived from an EMBL/GenBank/DDBJ whole genome shotgun (WGS) entry which is preliminary data.</text>
</comment>
<reference evidence="1" key="1">
    <citation type="journal article" date="2023" name="G3 (Bethesda)">
        <title>A reference genome for the long-term kleptoplast-retaining sea slug Elysia crispata morphotype clarki.</title>
        <authorList>
            <person name="Eastman K.E."/>
            <person name="Pendleton A.L."/>
            <person name="Shaikh M.A."/>
            <person name="Suttiyut T."/>
            <person name="Ogas R."/>
            <person name="Tomko P."/>
            <person name="Gavelis G."/>
            <person name="Widhalm J.R."/>
            <person name="Wisecaver J.H."/>
        </authorList>
    </citation>
    <scope>NUCLEOTIDE SEQUENCE</scope>
    <source>
        <strain evidence="1">ECLA1</strain>
    </source>
</reference>
<name>A0AAE1ATD5_9GAST</name>